<dbReference type="PANTHER" id="PTHR33293">
    <property type="entry name" value="INSERTION ELEMENT IS1 1 PROTEIN INSB-RELATED"/>
    <property type="match status" value="1"/>
</dbReference>
<sequence length="112" mass="13460">MMMRLNEFLAKLIIPNHHAVQITFTKRQHALAPFHIRFITTDGWGSYAREVEPEKHLVGKILTQRIERHNLNLRIHIKRLARRTLCYSRSIEIHEKLIGTYIEKYHYNAWES</sequence>
<proteinExistence type="inferred from homology"/>
<comment type="similarity">
    <text evidence="2">Belongs to the transposase 27 family.</text>
</comment>
<evidence type="ECO:0000313" key="5">
    <source>
        <dbReference type="EMBL" id="CDM90139.1"/>
    </source>
</evidence>
<evidence type="ECO:0000256" key="3">
    <source>
        <dbReference type="ARBA" id="ARBA00022578"/>
    </source>
</evidence>
<dbReference type="PANTHER" id="PTHR33293:SF1">
    <property type="entry name" value="INSERTION ELEMENT IS1 1 PROTEIN INSB-RELATED"/>
    <property type="match status" value="1"/>
</dbReference>
<dbReference type="Pfam" id="PF03400">
    <property type="entry name" value="DDE_Tnp_IS1"/>
    <property type="match status" value="1"/>
</dbReference>
<dbReference type="GO" id="GO:0006313">
    <property type="term" value="P:DNA transposition"/>
    <property type="evidence" value="ECO:0007669"/>
    <property type="project" value="InterPro"/>
</dbReference>
<dbReference type="InterPro" id="IPR051354">
    <property type="entry name" value="Transposase_27_IS1"/>
</dbReference>
<organism evidence="5 6">
    <name type="scientific">Xenorhabdus bovienii</name>
    <name type="common">Xenorhabdus nematophila subsp. bovienii</name>
    <dbReference type="NCBI Taxonomy" id="40576"/>
    <lineage>
        <taxon>Bacteria</taxon>
        <taxon>Pseudomonadati</taxon>
        <taxon>Pseudomonadota</taxon>
        <taxon>Gammaproteobacteria</taxon>
        <taxon>Enterobacterales</taxon>
        <taxon>Morganellaceae</taxon>
        <taxon>Xenorhabdus</taxon>
    </lineage>
</organism>
<dbReference type="AlphaFoldDB" id="A0A0B6XCZ7"/>
<keyword evidence="4" id="KW-0233">DNA recombination</keyword>
<dbReference type="GO" id="GO:0003677">
    <property type="term" value="F:DNA binding"/>
    <property type="evidence" value="ECO:0007669"/>
    <property type="project" value="InterPro"/>
</dbReference>
<keyword evidence="3" id="KW-0815">Transposition</keyword>
<evidence type="ECO:0000313" key="6">
    <source>
        <dbReference type="Proteomes" id="UP000032930"/>
    </source>
</evidence>
<dbReference type="KEGG" id="xbv:XBW1_2782"/>
<dbReference type="Proteomes" id="UP000032930">
    <property type="component" value="Chromosome"/>
</dbReference>
<comment type="function">
    <text evidence="1">Absolutely required for transposition of IS1.</text>
</comment>
<protein>
    <submittedName>
        <fullName evidence="5">Insertion element iso-IS1n protein insB</fullName>
    </submittedName>
</protein>
<evidence type="ECO:0000256" key="2">
    <source>
        <dbReference type="ARBA" id="ARBA00008841"/>
    </source>
</evidence>
<dbReference type="GO" id="GO:0004803">
    <property type="term" value="F:transposase activity"/>
    <property type="evidence" value="ECO:0007669"/>
    <property type="project" value="InterPro"/>
</dbReference>
<name>A0A0B6XCZ7_XENBV</name>
<gene>
    <name evidence="5" type="ORF">XBW1_2782</name>
</gene>
<evidence type="ECO:0000256" key="4">
    <source>
        <dbReference type="ARBA" id="ARBA00023172"/>
    </source>
</evidence>
<accession>A0A0B6XCZ7</accession>
<dbReference type="EMBL" id="FO818637">
    <property type="protein sequence ID" value="CDM90139.1"/>
    <property type="molecule type" value="Genomic_DNA"/>
</dbReference>
<evidence type="ECO:0000256" key="1">
    <source>
        <dbReference type="ARBA" id="ARBA00004091"/>
    </source>
</evidence>
<reference evidence="5 6" key="1">
    <citation type="submission" date="2014-02" db="EMBL/GenBank/DDBJ databases">
        <authorList>
            <person name="Genoscope - CEA"/>
        </authorList>
    </citation>
    <scope>NUCLEOTIDE SEQUENCE [LARGE SCALE GENOMIC DNA]</scope>
    <source>
        <strain evidence="5 6">CS03</strain>
    </source>
</reference>
<dbReference type="InterPro" id="IPR005063">
    <property type="entry name" value="Transposase_27"/>
</dbReference>